<keyword evidence="9" id="KW-0862">Zinc</keyword>
<evidence type="ECO:0000256" key="1">
    <source>
        <dbReference type="ARBA" id="ARBA00022645"/>
    </source>
</evidence>
<evidence type="ECO:0000256" key="2">
    <source>
        <dbReference type="ARBA" id="ARBA00022670"/>
    </source>
</evidence>
<feature type="binding site" evidence="9">
    <location>
        <position position="271"/>
    </location>
    <ligand>
        <name>Zn(2+)</name>
        <dbReference type="ChEBI" id="CHEBI:29105"/>
        <note>catalytic</note>
    </ligand>
</feature>
<organism evidence="11 12">
    <name type="scientific">Kolteria novifilia</name>
    <dbReference type="NCBI Taxonomy" id="2527975"/>
    <lineage>
        <taxon>Bacteria</taxon>
        <taxon>Pseudomonadati</taxon>
        <taxon>Planctomycetota</taxon>
        <taxon>Planctomycetia</taxon>
        <taxon>Kolteriales</taxon>
        <taxon>Kolteriaceae</taxon>
        <taxon>Kolteria</taxon>
    </lineage>
</organism>
<keyword evidence="2 8" id="KW-0645">Protease</keyword>
<keyword evidence="12" id="KW-1185">Reference proteome</keyword>
<keyword evidence="3 8" id="KW-0479">Metal-binding</keyword>
<feature type="active site" description="Proton donor/acceptor" evidence="10">
    <location>
        <position position="268"/>
    </location>
</feature>
<comment type="catalytic activity">
    <reaction evidence="6 8">
        <text>Release of a C-terminal amino acid with broad specificity, except for -Pro.</text>
        <dbReference type="EC" id="3.4.17.19"/>
    </reaction>
</comment>
<dbReference type="OrthoDB" id="9772308at2"/>
<feature type="binding site" evidence="9">
    <location>
        <position position="267"/>
    </location>
    <ligand>
        <name>Zn(2+)</name>
        <dbReference type="ChEBI" id="CHEBI:29105"/>
        <note>catalytic</note>
    </ligand>
</feature>
<reference evidence="11 12" key="1">
    <citation type="submission" date="2019-02" db="EMBL/GenBank/DDBJ databases">
        <title>Deep-cultivation of Planctomycetes and their phenomic and genomic characterization uncovers novel biology.</title>
        <authorList>
            <person name="Wiegand S."/>
            <person name="Jogler M."/>
            <person name="Boedeker C."/>
            <person name="Pinto D."/>
            <person name="Vollmers J."/>
            <person name="Rivas-Marin E."/>
            <person name="Kohn T."/>
            <person name="Peeters S.H."/>
            <person name="Heuer A."/>
            <person name="Rast P."/>
            <person name="Oberbeckmann S."/>
            <person name="Bunk B."/>
            <person name="Jeske O."/>
            <person name="Meyerdierks A."/>
            <person name="Storesund J.E."/>
            <person name="Kallscheuer N."/>
            <person name="Luecker S."/>
            <person name="Lage O.M."/>
            <person name="Pohl T."/>
            <person name="Merkel B.J."/>
            <person name="Hornburger P."/>
            <person name="Mueller R.-W."/>
            <person name="Bruemmer F."/>
            <person name="Labrenz M."/>
            <person name="Spormann A.M."/>
            <person name="Op den Camp H."/>
            <person name="Overmann J."/>
            <person name="Amann R."/>
            <person name="Jetten M.S.M."/>
            <person name="Mascher T."/>
            <person name="Medema M.H."/>
            <person name="Devos D.P."/>
            <person name="Kaster A.-K."/>
            <person name="Ovreas L."/>
            <person name="Rohde M."/>
            <person name="Galperin M.Y."/>
            <person name="Jogler C."/>
        </authorList>
    </citation>
    <scope>NUCLEOTIDE SEQUENCE [LARGE SCALE GENOMIC DNA]</scope>
    <source>
        <strain evidence="11 12">Pan216</strain>
    </source>
</reference>
<comment type="cofactor">
    <cofactor evidence="9">
        <name>Zn(2+)</name>
        <dbReference type="ChEBI" id="CHEBI:29105"/>
    </cofactor>
    <text evidence="9">Binds 1 zinc ion per subunit.</text>
</comment>
<keyword evidence="5 8" id="KW-0482">Metalloprotease</keyword>
<dbReference type="GO" id="GO:0004181">
    <property type="term" value="F:metallocarboxypeptidase activity"/>
    <property type="evidence" value="ECO:0007669"/>
    <property type="project" value="UniProtKB-UniRule"/>
</dbReference>
<accession>A0A518B3F0</accession>
<comment type="function">
    <text evidence="8">Broad specificity carboxypetidase that releases amino acids sequentially from the C-terminus, including neutral, aromatic, polar and basic residues.</text>
</comment>
<dbReference type="PANTHER" id="PTHR34217">
    <property type="entry name" value="METAL-DEPENDENT CARBOXYPEPTIDASE"/>
    <property type="match status" value="1"/>
</dbReference>
<dbReference type="PRINTS" id="PR00998">
    <property type="entry name" value="CRBOXYPTASET"/>
</dbReference>
<dbReference type="PANTHER" id="PTHR34217:SF1">
    <property type="entry name" value="CARBOXYPEPTIDASE 1"/>
    <property type="match status" value="1"/>
</dbReference>
<dbReference type="EC" id="3.4.17.19" evidence="8"/>
<dbReference type="EMBL" id="CP036279">
    <property type="protein sequence ID" value="QDU61511.1"/>
    <property type="molecule type" value="Genomic_DNA"/>
</dbReference>
<protein>
    <recommendedName>
        <fullName evidence="8">Metal-dependent carboxypeptidase</fullName>
        <ecNumber evidence="8">3.4.17.19</ecNumber>
    </recommendedName>
</protein>
<dbReference type="CDD" id="cd06460">
    <property type="entry name" value="M32_Taq"/>
    <property type="match status" value="1"/>
</dbReference>
<evidence type="ECO:0000256" key="3">
    <source>
        <dbReference type="ARBA" id="ARBA00022723"/>
    </source>
</evidence>
<sequence length="503" mass="56478">MDARTSYDELINLSKQTALLASCEALLSWEQQTYMPPGGVEHRGNQLALLAGMIHEQRTDPKIGDLLGELEASDLTGKPDAVEAVNIRELRRVYDRATKLPRALVEEFAKTTTVAERCWAEARVKDNFPAFEPHLARIIDLSRQMAECYGYESSPYDALMDSYEPGATCEQVTALFGRIKEGLVPLVASIIASPKQPDESIVRRNYPVDRQEILGEAAAAAIGFDFQKGRLDRTAHPFCSTIGPGDIRLTTRYNPVYFNDSFFSILHEAGHGLYEQGLLEEHFGTPMGEAVSLGIHESQSRLWENAVGRSHSFWRHFYPRTRQVFHATLHDVALEDFHFAINRVKPSLVRVDADEVTYNLHVLIRFEVEQAMLSGDLPIADVPAAWNQKYQDYLGVTPPSSKDGCLQDVHWSIGAIGYFPTYTLGNVYAAQLMNQAEESLGSLDELYAAGEFHPLLTWLREQVHAHGQCYRSAELVERVTKKAPDETALLESLRSKFGQLYDL</sequence>
<gene>
    <name evidence="11" type="ORF">Pan216_23720</name>
</gene>
<dbReference type="Gene3D" id="1.10.1370.30">
    <property type="match status" value="1"/>
</dbReference>
<evidence type="ECO:0000256" key="4">
    <source>
        <dbReference type="ARBA" id="ARBA00022801"/>
    </source>
</evidence>
<evidence type="ECO:0000256" key="8">
    <source>
        <dbReference type="PIRNR" id="PIRNR006615"/>
    </source>
</evidence>
<evidence type="ECO:0000256" key="9">
    <source>
        <dbReference type="PIRSR" id="PIRSR006615-1"/>
    </source>
</evidence>
<dbReference type="GO" id="GO:0006508">
    <property type="term" value="P:proteolysis"/>
    <property type="evidence" value="ECO:0007669"/>
    <property type="project" value="UniProtKB-UniRule"/>
</dbReference>
<dbReference type="Proteomes" id="UP000317093">
    <property type="component" value="Chromosome"/>
</dbReference>
<dbReference type="InterPro" id="IPR001333">
    <property type="entry name" value="Peptidase_M32_Taq"/>
</dbReference>
<dbReference type="KEGG" id="knv:Pan216_23720"/>
<dbReference type="GO" id="GO:0008270">
    <property type="term" value="F:zinc ion binding"/>
    <property type="evidence" value="ECO:0007669"/>
    <property type="project" value="UniProtKB-ARBA"/>
</dbReference>
<proteinExistence type="inferred from homology"/>
<evidence type="ECO:0000256" key="10">
    <source>
        <dbReference type="PIRSR" id="PIRSR006615-2"/>
    </source>
</evidence>
<keyword evidence="4 8" id="KW-0378">Hydrolase</keyword>
<dbReference type="PIRSF" id="PIRSF006615">
    <property type="entry name" value="Zn_crbxpep_Taq"/>
    <property type="match status" value="1"/>
</dbReference>
<dbReference type="Pfam" id="PF02074">
    <property type="entry name" value="Peptidase_M32"/>
    <property type="match status" value="1"/>
</dbReference>
<name>A0A518B3F0_9BACT</name>
<dbReference type="AlphaFoldDB" id="A0A518B3F0"/>
<keyword evidence="1 8" id="KW-0121">Carboxypeptidase</keyword>
<evidence type="ECO:0000256" key="6">
    <source>
        <dbReference type="ARBA" id="ARBA00052755"/>
    </source>
</evidence>
<feature type="binding site" evidence="9">
    <location>
        <position position="297"/>
    </location>
    <ligand>
        <name>Zn(2+)</name>
        <dbReference type="ChEBI" id="CHEBI:29105"/>
        <note>catalytic</note>
    </ligand>
</feature>
<comment type="similarity">
    <text evidence="7 8">Belongs to the peptidase M32 family.</text>
</comment>
<dbReference type="RefSeq" id="WP_145258093.1">
    <property type="nucleotide sequence ID" value="NZ_CP036279.1"/>
</dbReference>
<evidence type="ECO:0000313" key="11">
    <source>
        <dbReference type="EMBL" id="QDU61511.1"/>
    </source>
</evidence>
<evidence type="ECO:0000313" key="12">
    <source>
        <dbReference type="Proteomes" id="UP000317093"/>
    </source>
</evidence>
<evidence type="ECO:0000256" key="5">
    <source>
        <dbReference type="ARBA" id="ARBA00023049"/>
    </source>
</evidence>
<dbReference type="FunFam" id="1.10.1370.30:FF:000003">
    <property type="entry name" value="Thermostable carboxypeptidase 1"/>
    <property type="match status" value="1"/>
</dbReference>
<dbReference type="SUPFAM" id="SSF55486">
    <property type="entry name" value="Metalloproteases ('zincins'), catalytic domain"/>
    <property type="match status" value="1"/>
</dbReference>
<dbReference type="PROSITE" id="PS52034">
    <property type="entry name" value="PEPTIDASE_M32"/>
    <property type="match status" value="1"/>
</dbReference>
<evidence type="ECO:0000256" key="7">
    <source>
        <dbReference type="ARBA" id="ARBA00061580"/>
    </source>
</evidence>